<dbReference type="PANTHER" id="PTHR46447">
    <property type="entry name" value="INTERLEUKIN ENHANCER-BINDING FACTOR"/>
    <property type="match status" value="1"/>
</dbReference>
<dbReference type="GO" id="GO:0003725">
    <property type="term" value="F:double-stranded RNA binding"/>
    <property type="evidence" value="ECO:0007669"/>
    <property type="project" value="TreeGrafter"/>
</dbReference>
<keyword evidence="2" id="KW-0805">Transcription regulation</keyword>
<evidence type="ECO:0000313" key="11">
    <source>
        <dbReference type="Proteomes" id="UP000070412"/>
    </source>
</evidence>
<keyword evidence="4" id="KW-0010">Activator</keyword>
<evidence type="ECO:0000256" key="3">
    <source>
        <dbReference type="ARBA" id="ARBA00023125"/>
    </source>
</evidence>
<dbReference type="Gene3D" id="1.10.1410.40">
    <property type="match status" value="1"/>
</dbReference>
<dbReference type="VEuPathDB" id="VectorBase:SSCA001964"/>
<dbReference type="PANTHER" id="PTHR46447:SF1">
    <property type="entry name" value="INTERLEUKIN ENHANCER-BINDING FACTOR 2"/>
    <property type="match status" value="1"/>
</dbReference>
<reference evidence="9 12" key="1">
    <citation type="journal article" date="2015" name="Parasit. Vectors">
        <title>Draft genome of the scabies mite.</title>
        <authorList>
            <person name="Rider S.D.Jr."/>
            <person name="Morgan M.S."/>
            <person name="Arlian L.G."/>
        </authorList>
    </citation>
    <scope>NUCLEOTIDE SEQUENCE [LARGE SCALE GENOMIC DNA]</scope>
    <source>
        <strain evidence="9">Arlian Lab</strain>
    </source>
</reference>
<dbReference type="InterPro" id="IPR049401">
    <property type="entry name" value="DZF_dom_N"/>
</dbReference>
<dbReference type="InterPro" id="IPR043519">
    <property type="entry name" value="NT_sf"/>
</dbReference>
<dbReference type="GO" id="GO:0071013">
    <property type="term" value="C:catalytic step 2 spliceosome"/>
    <property type="evidence" value="ECO:0007669"/>
    <property type="project" value="TreeGrafter"/>
</dbReference>
<dbReference type="AlphaFoldDB" id="A0A132AAZ5"/>
<proteinExistence type="predicted"/>
<dbReference type="EMBL" id="WVUK01000001">
    <property type="protein sequence ID" value="KAF7496734.1"/>
    <property type="molecule type" value="Genomic_DNA"/>
</dbReference>
<evidence type="ECO:0000313" key="10">
    <source>
        <dbReference type="EnsemblMetazoa" id="KAF7496734.1"/>
    </source>
</evidence>
<dbReference type="Proteomes" id="UP000616769">
    <property type="component" value="Unassembled WGS sequence"/>
</dbReference>
<reference evidence="8" key="3">
    <citation type="submission" date="2020-01" db="EMBL/GenBank/DDBJ databases">
        <authorList>
            <person name="Korhonen P.K.K."/>
            <person name="Guangxu M.G."/>
            <person name="Wang T.W."/>
            <person name="Stroehlein A.J.S."/>
            <person name="Young N.D."/>
            <person name="Ang C.-S.A."/>
            <person name="Fernando D.W.F."/>
            <person name="Lu H.L."/>
            <person name="Taylor S.T."/>
            <person name="Ehtesham M.E.M."/>
            <person name="Najaraj S.H.N."/>
            <person name="Harsha G.H.G."/>
            <person name="Madugundu A.M."/>
            <person name="Renuse S.R."/>
            <person name="Holt D.H."/>
            <person name="Pandey A.P."/>
            <person name="Papenfuss A.P."/>
            <person name="Gasser R.B.G."/>
            <person name="Fischer K.F."/>
        </authorList>
    </citation>
    <scope>NUCLEOTIDE SEQUENCE</scope>
    <source>
        <strain evidence="8">SSS_KF_BRIS2020</strain>
    </source>
</reference>
<dbReference type="Pfam" id="PF20965">
    <property type="entry name" value="DZF_C"/>
    <property type="match status" value="1"/>
</dbReference>
<evidence type="ECO:0000259" key="7">
    <source>
        <dbReference type="PROSITE" id="PS51703"/>
    </source>
</evidence>
<dbReference type="GO" id="GO:0003677">
    <property type="term" value="F:DNA binding"/>
    <property type="evidence" value="ECO:0007669"/>
    <property type="project" value="UniProtKB-KW"/>
</dbReference>
<sequence>MGDAKDLLNTSLDDLRLKLEPKFDLMKLTYSHIRPTFDVYQMVDKFPNVQNSNYEKMLKDAIEIRLKTIKPLRSDMNLLMQDVSNFMMILSRMKDNPSLDACIITEILIVGSLRIGTLIQGEKTAEIAIILKTLPIRAAISSFGHKILDEIQCYDTSKQYRMSFYDGTIEFVNIKTQNKIRLLITTLTKNINKLKNEIHIARRHVEFNSREIYHAKWISSNIIDDDIKNLIRLMKDMVARFEEFSFFTPWMIVVLSHHAITSTPSRTSLPLHVGFQRIFQNLSSGIFLPYSKGIADPFEPKMPIHGRLTVFDQETITLKAQHLLRILNAQNGPNYVLGLTSLSESIQFDPELAKIIQKKPVPILSKPTDFVIKPRSEI</sequence>
<accession>A0A132AAZ5</accession>
<dbReference type="PROSITE" id="PS51703">
    <property type="entry name" value="DZF"/>
    <property type="match status" value="1"/>
</dbReference>
<dbReference type="Proteomes" id="UP000070412">
    <property type="component" value="Unassembled WGS sequence"/>
</dbReference>
<keyword evidence="5" id="KW-0804">Transcription</keyword>
<dbReference type="EnsemblMetazoa" id="SSS_3167s_mrna">
    <property type="protein sequence ID" value="KAF7496734.1"/>
    <property type="gene ID" value="SSS_3167"/>
</dbReference>
<dbReference type="InterPro" id="IPR049402">
    <property type="entry name" value="DZF_dom_C"/>
</dbReference>
<keyword evidence="3" id="KW-0238">DNA-binding</keyword>
<dbReference type="Pfam" id="PF07528">
    <property type="entry name" value="DZF_N"/>
    <property type="match status" value="1"/>
</dbReference>
<name>A0A132AAZ5_SARSC</name>
<protein>
    <submittedName>
        <fullName evidence="8">Interleukin enhancer-binding factor 2 -like protein</fullName>
    </submittedName>
    <submittedName>
        <fullName evidence="9">Interleukin enhancer-binding factor 2-like protein</fullName>
    </submittedName>
</protein>
<dbReference type="InterPro" id="IPR006561">
    <property type="entry name" value="DZF_dom"/>
</dbReference>
<gene>
    <name evidence="9" type="ORF">QR98_0062550</name>
    <name evidence="8" type="ORF">SSS_3167</name>
</gene>
<evidence type="ECO:0000256" key="2">
    <source>
        <dbReference type="ARBA" id="ARBA00023015"/>
    </source>
</evidence>
<keyword evidence="11" id="KW-1185">Reference proteome</keyword>
<evidence type="ECO:0000256" key="5">
    <source>
        <dbReference type="ARBA" id="ARBA00023163"/>
    </source>
</evidence>
<dbReference type="OrthoDB" id="5775647at2759"/>
<reference evidence="11" key="2">
    <citation type="journal article" date="2020" name="PLoS Negl. Trop. Dis.">
        <title>High-quality nuclear genome for Sarcoptes scabiei-A critical resource for a neglected parasite.</title>
        <authorList>
            <person name="Korhonen P.K."/>
            <person name="Gasser R.B."/>
            <person name="Ma G."/>
            <person name="Wang T."/>
            <person name="Stroehlein A.J."/>
            <person name="Young N.D."/>
            <person name="Ang C.S."/>
            <person name="Fernando D.D."/>
            <person name="Lu H.C."/>
            <person name="Taylor S."/>
            <person name="Reynolds S.L."/>
            <person name="Mofiz E."/>
            <person name="Najaraj S.H."/>
            <person name="Gowda H."/>
            <person name="Madugundu A."/>
            <person name="Renuse S."/>
            <person name="Holt D."/>
            <person name="Pandey A."/>
            <person name="Papenfuss A.T."/>
            <person name="Fischer K."/>
        </authorList>
    </citation>
    <scope>NUCLEOTIDE SEQUENCE [LARGE SCALE GENOMIC DNA]</scope>
</reference>
<dbReference type="EMBL" id="JXLN01011855">
    <property type="protein sequence ID" value="KPM07755.1"/>
    <property type="molecule type" value="Genomic_DNA"/>
</dbReference>
<reference evidence="10" key="4">
    <citation type="submission" date="2022-06" db="UniProtKB">
        <authorList>
            <consortium name="EnsemblMetazoa"/>
        </authorList>
    </citation>
    <scope>IDENTIFICATION</scope>
</reference>
<dbReference type="PROSITE" id="PS50152">
    <property type="entry name" value="25A_SYNTH_3"/>
    <property type="match status" value="1"/>
</dbReference>
<comment type="subcellular location">
    <subcellularLocation>
        <location evidence="1">Nucleus</location>
    </subcellularLocation>
</comment>
<dbReference type="Gene3D" id="3.30.460.10">
    <property type="entry name" value="Beta Polymerase, domain 2"/>
    <property type="match status" value="1"/>
</dbReference>
<keyword evidence="6" id="KW-0539">Nucleus</keyword>
<feature type="domain" description="DZF" evidence="7">
    <location>
        <begin position="34"/>
        <end position="365"/>
    </location>
</feature>
<evidence type="ECO:0000256" key="6">
    <source>
        <dbReference type="ARBA" id="ARBA00023242"/>
    </source>
</evidence>
<dbReference type="GO" id="GO:0045893">
    <property type="term" value="P:positive regulation of DNA-templated transcription"/>
    <property type="evidence" value="ECO:0007669"/>
    <property type="project" value="TreeGrafter"/>
</dbReference>
<evidence type="ECO:0000313" key="12">
    <source>
        <dbReference type="Proteomes" id="UP000616769"/>
    </source>
</evidence>
<organism evidence="9 12">
    <name type="scientific">Sarcoptes scabiei</name>
    <name type="common">Itch mite</name>
    <name type="synonym">Acarus scabiei</name>
    <dbReference type="NCBI Taxonomy" id="52283"/>
    <lineage>
        <taxon>Eukaryota</taxon>
        <taxon>Metazoa</taxon>
        <taxon>Ecdysozoa</taxon>
        <taxon>Arthropoda</taxon>
        <taxon>Chelicerata</taxon>
        <taxon>Arachnida</taxon>
        <taxon>Acari</taxon>
        <taxon>Acariformes</taxon>
        <taxon>Sarcoptiformes</taxon>
        <taxon>Astigmata</taxon>
        <taxon>Psoroptidia</taxon>
        <taxon>Sarcoptoidea</taxon>
        <taxon>Sarcoptidae</taxon>
        <taxon>Sarcoptinae</taxon>
        <taxon>Sarcoptes</taxon>
    </lineage>
</organism>
<evidence type="ECO:0000313" key="9">
    <source>
        <dbReference type="EMBL" id="KPM07755.1"/>
    </source>
</evidence>
<evidence type="ECO:0000313" key="8">
    <source>
        <dbReference type="EMBL" id="KAF7496734.1"/>
    </source>
</evidence>
<dbReference type="SMART" id="SM00572">
    <property type="entry name" value="DZF"/>
    <property type="match status" value="1"/>
</dbReference>
<evidence type="ECO:0000256" key="1">
    <source>
        <dbReference type="ARBA" id="ARBA00004123"/>
    </source>
</evidence>
<evidence type="ECO:0000256" key="4">
    <source>
        <dbReference type="ARBA" id="ARBA00023159"/>
    </source>
</evidence>
<dbReference type="InterPro" id="IPR052134">
    <property type="entry name" value="ILF2"/>
</dbReference>